<dbReference type="Proteomes" id="UP000594262">
    <property type="component" value="Unplaced"/>
</dbReference>
<protein>
    <recommendedName>
        <fullName evidence="2">Endoplasmic reticulum junction formation protein lunapark</fullName>
    </recommendedName>
</protein>
<dbReference type="Pfam" id="PF10058">
    <property type="entry name" value="Zn_ribbon_10"/>
    <property type="match status" value="1"/>
</dbReference>
<feature type="coiled-coil region" evidence="3">
    <location>
        <begin position="106"/>
        <end position="133"/>
    </location>
</feature>
<dbReference type="GO" id="GO:0008270">
    <property type="term" value="F:zinc ion binding"/>
    <property type="evidence" value="ECO:0007669"/>
    <property type="project" value="UniProtKB-KW"/>
</dbReference>
<keyword evidence="3" id="KW-0175">Coiled coil</keyword>
<dbReference type="AlphaFoldDB" id="A0A7M5XDG7"/>
<feature type="compositionally biased region" description="Basic and acidic residues" evidence="4">
    <location>
        <begin position="359"/>
        <end position="378"/>
    </location>
</feature>
<proteinExistence type="inferred from homology"/>
<keyword evidence="2" id="KW-0479">Metal-binding</keyword>
<dbReference type="InterPro" id="IPR040115">
    <property type="entry name" value="Lnp"/>
</dbReference>
<feature type="compositionally biased region" description="Basic and acidic residues" evidence="4">
    <location>
        <begin position="147"/>
        <end position="159"/>
    </location>
</feature>
<dbReference type="PANTHER" id="PTHR22166:SF12">
    <property type="entry name" value="ENDOPLASMIC RETICULUM JUNCTION FORMATION PROTEIN LUNAPARK"/>
    <property type="match status" value="1"/>
</dbReference>
<keyword evidence="2" id="KW-0862">Zinc</keyword>
<organism evidence="6 7">
    <name type="scientific">Clytia hemisphaerica</name>
    <dbReference type="NCBI Taxonomy" id="252671"/>
    <lineage>
        <taxon>Eukaryota</taxon>
        <taxon>Metazoa</taxon>
        <taxon>Cnidaria</taxon>
        <taxon>Hydrozoa</taxon>
        <taxon>Hydroidolina</taxon>
        <taxon>Leptothecata</taxon>
        <taxon>Obeliida</taxon>
        <taxon>Clytiidae</taxon>
        <taxon>Clytia</taxon>
    </lineage>
</organism>
<comment type="similarity">
    <text evidence="1 2">Belongs to the lunapark family.</text>
</comment>
<keyword evidence="2" id="KW-0812">Transmembrane</keyword>
<feature type="transmembrane region" description="Helical" evidence="2">
    <location>
        <begin position="46"/>
        <end position="68"/>
    </location>
</feature>
<dbReference type="OrthoDB" id="1725934at2759"/>
<keyword evidence="2" id="KW-0863">Zinc-finger</keyword>
<evidence type="ECO:0000256" key="1">
    <source>
        <dbReference type="ARBA" id="ARBA00009940"/>
    </source>
</evidence>
<dbReference type="GO" id="GO:0098826">
    <property type="term" value="C:endoplasmic reticulum tubular network membrane"/>
    <property type="evidence" value="ECO:0007669"/>
    <property type="project" value="UniProtKB-UniRule"/>
</dbReference>
<evidence type="ECO:0000256" key="2">
    <source>
        <dbReference type="RuleBase" id="RU367073"/>
    </source>
</evidence>
<evidence type="ECO:0000256" key="4">
    <source>
        <dbReference type="SAM" id="MobiDB-lite"/>
    </source>
</evidence>
<keyword evidence="2" id="KW-1133">Transmembrane helix</keyword>
<feature type="region of interest" description="Disordered" evidence="4">
    <location>
        <begin position="147"/>
        <end position="189"/>
    </location>
</feature>
<reference evidence="6" key="1">
    <citation type="submission" date="2021-01" db="UniProtKB">
        <authorList>
            <consortium name="EnsemblMetazoa"/>
        </authorList>
    </citation>
    <scope>IDENTIFICATION</scope>
</reference>
<accession>A0A7M5XDG7</accession>
<feature type="compositionally biased region" description="Acidic residues" evidence="4">
    <location>
        <begin position="330"/>
        <end position="342"/>
    </location>
</feature>
<evidence type="ECO:0000313" key="7">
    <source>
        <dbReference type="Proteomes" id="UP000594262"/>
    </source>
</evidence>
<evidence type="ECO:0000259" key="5">
    <source>
        <dbReference type="Pfam" id="PF10058"/>
    </source>
</evidence>
<feature type="domain" description="Lunapark zinc ribbon" evidence="5">
    <location>
        <begin position="245"/>
        <end position="294"/>
    </location>
</feature>
<comment type="function">
    <text evidence="2">Plays a role in determining ER morphology.</text>
</comment>
<evidence type="ECO:0000256" key="3">
    <source>
        <dbReference type="SAM" id="Coils"/>
    </source>
</evidence>
<feature type="compositionally biased region" description="Low complexity" evidence="4">
    <location>
        <begin position="317"/>
        <end position="329"/>
    </location>
</feature>
<feature type="region of interest" description="Disordered" evidence="4">
    <location>
        <begin position="305"/>
        <end position="399"/>
    </location>
</feature>
<evidence type="ECO:0000313" key="6">
    <source>
        <dbReference type="EnsemblMetazoa" id="CLYHEMP021552.1"/>
    </source>
</evidence>
<keyword evidence="7" id="KW-1185">Reference proteome</keyword>
<dbReference type="GO" id="GO:0071788">
    <property type="term" value="P:endoplasmic reticulum tubular network maintenance"/>
    <property type="evidence" value="ECO:0007669"/>
    <property type="project" value="UniProtKB-UniRule"/>
</dbReference>
<keyword evidence="2" id="KW-0472">Membrane</keyword>
<comment type="subcellular location">
    <subcellularLocation>
        <location evidence="2">Endoplasmic reticulum membrane</location>
        <topology evidence="2">Multi-pass membrane protein</topology>
    </subcellularLocation>
</comment>
<dbReference type="PANTHER" id="PTHR22166">
    <property type="entry name" value="ENDOPLASMIC RETICULUM JUNCTION FORMATION PROTEIN LUNAPARK"/>
    <property type="match status" value="1"/>
</dbReference>
<dbReference type="InterPro" id="IPR019273">
    <property type="entry name" value="Lunapark_Znf"/>
</dbReference>
<name>A0A7M5XDG7_9CNID</name>
<dbReference type="GO" id="GO:1903373">
    <property type="term" value="P:positive regulation of endoplasmic reticulum tubular network organization"/>
    <property type="evidence" value="ECO:0007669"/>
    <property type="project" value="UniProtKB-UniRule"/>
</dbReference>
<sequence length="399" mass="45702">MGLVSSVLSKLTKKKITTKERLEKIEEDIENIQNLLKRNREKQRSAVLFLLVTSISIYLICAAVFYLFYMPKKLVDRLLFLVPFLLFPFLVIGLKKLLHYVFVTRIAKNSRQLEDLKKEKQKILENVMETETYKVAKEILEKFDPNRKLVEKDKNEKKTPQPQQANGTELRKRAGQQQQPHPRQMMTPRPMIASTPQMMNNNGTPFPPRMPQQQFQGTPHFRGPHPGMPRPATPAPILPRDRSIVDKVAEYFVGDGPSNRYALICKQCAGHNGMALAEEFMFIAYKCCYCGMLNPARKQRLQAPKLEKPKQTLSRENSTSSLNQTQSSGAEEDEDSKEEGEDETKQRRSGINEEENEESPTHSDDDKNDVQGDDEPVKEQSASDSETNTKENENEDMAE</sequence>
<keyword evidence="2" id="KW-0256">Endoplasmic reticulum</keyword>
<comment type="domain">
    <text evidence="2">The C4-type zinc finger motif is necessary both for its ER three-way tubular junction localization and formation.</text>
</comment>
<dbReference type="EnsemblMetazoa" id="CLYHEMT021552.1">
    <property type="protein sequence ID" value="CLYHEMP021552.1"/>
    <property type="gene ID" value="CLYHEMG021552"/>
</dbReference>
<feature type="transmembrane region" description="Helical" evidence="2">
    <location>
        <begin position="80"/>
        <end position="103"/>
    </location>
</feature>
<feature type="coiled-coil region" evidence="3">
    <location>
        <begin position="8"/>
        <end position="45"/>
    </location>
</feature>